<evidence type="ECO:0000313" key="11">
    <source>
        <dbReference type="EMBL" id="KAJ3048740.1"/>
    </source>
</evidence>
<dbReference type="InterPro" id="IPR054542">
    <property type="entry name" value="Cys_met_metab_PP"/>
</dbReference>
<evidence type="ECO:0000256" key="1">
    <source>
        <dbReference type="ARBA" id="ARBA00001933"/>
    </source>
</evidence>
<evidence type="ECO:0000313" key="12">
    <source>
        <dbReference type="Proteomes" id="UP001212841"/>
    </source>
</evidence>
<gene>
    <name evidence="11" type="primary">STR3</name>
    <name evidence="11" type="ORF">HK097_010247</name>
</gene>
<evidence type="ECO:0000256" key="7">
    <source>
        <dbReference type="ARBA" id="ARBA00023239"/>
    </source>
</evidence>
<keyword evidence="12" id="KW-1185">Reference proteome</keyword>
<evidence type="ECO:0000256" key="4">
    <source>
        <dbReference type="ARBA" id="ARBA00022605"/>
    </source>
</evidence>
<dbReference type="PANTHER" id="PTHR11808:SF50">
    <property type="entry name" value="CYSTATHIONINE BETA-LYASE"/>
    <property type="match status" value="1"/>
</dbReference>
<keyword evidence="4" id="KW-0028">Amino-acid biosynthesis</keyword>
<dbReference type="GO" id="GO:0019346">
    <property type="term" value="P:transsulfuration"/>
    <property type="evidence" value="ECO:0007669"/>
    <property type="project" value="InterPro"/>
</dbReference>
<dbReference type="InterPro" id="IPR015421">
    <property type="entry name" value="PyrdxlP-dep_Trfase_major"/>
</dbReference>
<dbReference type="Gene3D" id="3.90.1150.10">
    <property type="entry name" value="Aspartate Aminotransferase, domain 1"/>
    <property type="match status" value="1"/>
</dbReference>
<keyword evidence="7" id="KW-0456">Lyase</keyword>
<evidence type="ECO:0000256" key="2">
    <source>
        <dbReference type="ARBA" id="ARBA00009077"/>
    </source>
</evidence>
<comment type="cofactor">
    <cofactor evidence="1 9">
        <name>pyridoxal 5'-phosphate</name>
        <dbReference type="ChEBI" id="CHEBI:597326"/>
    </cofactor>
</comment>
<name>A0AAD5X2N9_9FUNG</name>
<dbReference type="GO" id="GO:0047804">
    <property type="term" value="F:cysteine-S-conjugate beta-lyase activity"/>
    <property type="evidence" value="ECO:0007669"/>
    <property type="project" value="UniProtKB-EC"/>
</dbReference>
<protein>
    <recommendedName>
        <fullName evidence="3">cysteine-S-conjugate beta-lyase</fullName>
        <ecNumber evidence="3">4.4.1.13</ecNumber>
    </recommendedName>
</protein>
<dbReference type="EMBL" id="JADGJD010000744">
    <property type="protein sequence ID" value="KAJ3048740.1"/>
    <property type="molecule type" value="Genomic_DNA"/>
</dbReference>
<dbReference type="InterPro" id="IPR015422">
    <property type="entry name" value="PyrdxlP-dep_Trfase_small"/>
</dbReference>
<dbReference type="InterPro" id="IPR000277">
    <property type="entry name" value="Cys/Met-Metab_PyrdxlP-dep_enz"/>
</dbReference>
<dbReference type="PIRSF" id="PIRSF001434">
    <property type="entry name" value="CGS"/>
    <property type="match status" value="1"/>
</dbReference>
<accession>A0AAD5X2N9</accession>
<dbReference type="PANTHER" id="PTHR11808">
    <property type="entry name" value="TRANS-SULFURATION ENZYME FAMILY MEMBER"/>
    <property type="match status" value="1"/>
</dbReference>
<evidence type="ECO:0000256" key="9">
    <source>
        <dbReference type="RuleBase" id="RU362118"/>
    </source>
</evidence>
<organism evidence="11 12">
    <name type="scientific">Rhizophlyctis rosea</name>
    <dbReference type="NCBI Taxonomy" id="64517"/>
    <lineage>
        <taxon>Eukaryota</taxon>
        <taxon>Fungi</taxon>
        <taxon>Fungi incertae sedis</taxon>
        <taxon>Chytridiomycota</taxon>
        <taxon>Chytridiomycota incertae sedis</taxon>
        <taxon>Chytridiomycetes</taxon>
        <taxon>Rhizophlyctidales</taxon>
        <taxon>Rhizophlyctidaceae</taxon>
        <taxon>Rhizophlyctis</taxon>
    </lineage>
</organism>
<dbReference type="InterPro" id="IPR015424">
    <property type="entry name" value="PyrdxlP-dep_Trfase"/>
</dbReference>
<sequence length="399" mass="43201">MAAGNDSHQKPTSSHPDSSSTTLPPLTPPTIQSSHPDAPSDFQTPPSPAPSATSLFSSTSLLMQQQTQKKKYKMATECVYVEPIGNVRDPYNAASMPIYQTATFKQHTATSEGEYDYSRSGNPTRSHLELHLAKLMSAQRALAVSSGMGCLDIITRLVPTSHEIIAGDDIYGGTQRLLTFLSTHNNIKVHHVDTTNPEAVRSVLNEKTRLVLLETPTNPLLRVVDVRGVARVVREVCGEGKAGKGCLVVVDNTMMSPYLQRPLEFGADIVYDSGTKYLSGHHDLMAGVVGCKDEAVGDKLYSIINATGCALPPFDSFLLMRGIKTLSVRMDRQQQNALLIATRLHSLSFRVNYPGLPSHPSHALHSSHSSGPGAVLSFTTGSVEKSERVVEGTRLWGIS</sequence>
<dbReference type="PROSITE" id="PS00868">
    <property type="entry name" value="CYS_MET_METAB_PP"/>
    <property type="match status" value="1"/>
</dbReference>
<proteinExistence type="inferred from homology"/>
<dbReference type="SUPFAM" id="SSF53383">
    <property type="entry name" value="PLP-dependent transferases"/>
    <property type="match status" value="1"/>
</dbReference>
<feature type="compositionally biased region" description="Low complexity" evidence="10">
    <location>
        <begin position="11"/>
        <end position="24"/>
    </location>
</feature>
<dbReference type="FunFam" id="3.40.640.10:FF:000009">
    <property type="entry name" value="Cystathionine gamma-synthase homolog"/>
    <property type="match status" value="1"/>
</dbReference>
<dbReference type="GO" id="GO:0030170">
    <property type="term" value="F:pyridoxal phosphate binding"/>
    <property type="evidence" value="ECO:0007669"/>
    <property type="project" value="InterPro"/>
</dbReference>
<dbReference type="GO" id="GO:0005737">
    <property type="term" value="C:cytoplasm"/>
    <property type="evidence" value="ECO:0007669"/>
    <property type="project" value="TreeGrafter"/>
</dbReference>
<dbReference type="Pfam" id="PF01053">
    <property type="entry name" value="Cys_Met_Meta_PP"/>
    <property type="match status" value="1"/>
</dbReference>
<evidence type="ECO:0000256" key="6">
    <source>
        <dbReference type="ARBA" id="ARBA00023167"/>
    </source>
</evidence>
<keyword evidence="5 8" id="KW-0663">Pyridoxal phosphate</keyword>
<evidence type="ECO:0000256" key="8">
    <source>
        <dbReference type="PIRSR" id="PIRSR001434-2"/>
    </source>
</evidence>
<feature type="non-terminal residue" evidence="11">
    <location>
        <position position="399"/>
    </location>
</feature>
<comment type="similarity">
    <text evidence="2 9">Belongs to the trans-sulfuration enzymes family.</text>
</comment>
<dbReference type="EC" id="4.4.1.13" evidence="3"/>
<comment type="caution">
    <text evidence="11">The sequence shown here is derived from an EMBL/GenBank/DDBJ whole genome shotgun (WGS) entry which is preliminary data.</text>
</comment>
<dbReference type="GO" id="GO:0009086">
    <property type="term" value="P:methionine biosynthetic process"/>
    <property type="evidence" value="ECO:0007669"/>
    <property type="project" value="UniProtKB-KW"/>
</dbReference>
<feature type="modified residue" description="N6-(pyridoxal phosphate)lysine" evidence="8">
    <location>
        <position position="276"/>
    </location>
</feature>
<feature type="region of interest" description="Disordered" evidence="10">
    <location>
        <begin position="1"/>
        <end position="54"/>
    </location>
</feature>
<dbReference type="AlphaFoldDB" id="A0AAD5X2N9"/>
<dbReference type="Proteomes" id="UP001212841">
    <property type="component" value="Unassembled WGS sequence"/>
</dbReference>
<dbReference type="Gene3D" id="3.40.640.10">
    <property type="entry name" value="Type I PLP-dependent aspartate aminotransferase-like (Major domain)"/>
    <property type="match status" value="1"/>
</dbReference>
<reference evidence="11" key="1">
    <citation type="submission" date="2020-05" db="EMBL/GenBank/DDBJ databases">
        <title>Phylogenomic resolution of chytrid fungi.</title>
        <authorList>
            <person name="Stajich J.E."/>
            <person name="Amses K."/>
            <person name="Simmons R."/>
            <person name="Seto K."/>
            <person name="Myers J."/>
            <person name="Bonds A."/>
            <person name="Quandt C.A."/>
            <person name="Barry K."/>
            <person name="Liu P."/>
            <person name="Grigoriev I."/>
            <person name="Longcore J.E."/>
            <person name="James T.Y."/>
        </authorList>
    </citation>
    <scope>NUCLEOTIDE SEQUENCE</scope>
    <source>
        <strain evidence="11">JEL0318</strain>
    </source>
</reference>
<evidence type="ECO:0000256" key="5">
    <source>
        <dbReference type="ARBA" id="ARBA00022898"/>
    </source>
</evidence>
<evidence type="ECO:0000256" key="10">
    <source>
        <dbReference type="SAM" id="MobiDB-lite"/>
    </source>
</evidence>
<evidence type="ECO:0000256" key="3">
    <source>
        <dbReference type="ARBA" id="ARBA00012224"/>
    </source>
</evidence>
<keyword evidence="6" id="KW-0486">Methionine biosynthesis</keyword>